<dbReference type="Proteomes" id="UP001314263">
    <property type="component" value="Unassembled WGS sequence"/>
</dbReference>
<feature type="domain" description="AAA+ ATPase" evidence="5">
    <location>
        <begin position="32"/>
        <end position="164"/>
    </location>
</feature>
<keyword evidence="7" id="KW-1185">Reference proteome</keyword>
<evidence type="ECO:0000313" key="6">
    <source>
        <dbReference type="EMBL" id="CAK0768026.1"/>
    </source>
</evidence>
<dbReference type="GO" id="GO:0003689">
    <property type="term" value="F:DNA clamp loader activity"/>
    <property type="evidence" value="ECO:0007669"/>
    <property type="project" value="TreeGrafter"/>
</dbReference>
<keyword evidence="4" id="KW-0067">ATP-binding</keyword>
<evidence type="ECO:0000256" key="2">
    <source>
        <dbReference type="ARBA" id="ARBA00022705"/>
    </source>
</evidence>
<dbReference type="EMBL" id="CAUYUE010000004">
    <property type="protein sequence ID" value="CAK0768026.1"/>
    <property type="molecule type" value="Genomic_DNA"/>
</dbReference>
<dbReference type="Pfam" id="PF00004">
    <property type="entry name" value="AAA"/>
    <property type="match status" value="1"/>
</dbReference>
<dbReference type="GO" id="GO:0005524">
    <property type="term" value="F:ATP binding"/>
    <property type="evidence" value="ECO:0007669"/>
    <property type="project" value="UniProtKB-KW"/>
</dbReference>
<evidence type="ECO:0000313" key="7">
    <source>
        <dbReference type="Proteomes" id="UP001314263"/>
    </source>
</evidence>
<gene>
    <name evidence="6" type="ORF">CVIRNUC_003521</name>
</gene>
<dbReference type="PANTHER" id="PTHR11669:SF20">
    <property type="entry name" value="REPLICATION FACTOR C SUBUNIT 4"/>
    <property type="match status" value="1"/>
</dbReference>
<dbReference type="GO" id="GO:0016887">
    <property type="term" value="F:ATP hydrolysis activity"/>
    <property type="evidence" value="ECO:0007669"/>
    <property type="project" value="InterPro"/>
</dbReference>
<evidence type="ECO:0000256" key="3">
    <source>
        <dbReference type="ARBA" id="ARBA00022741"/>
    </source>
</evidence>
<protein>
    <recommendedName>
        <fullName evidence="5">AAA+ ATPase domain-containing protein</fullName>
    </recommendedName>
</protein>
<dbReference type="Gene3D" id="3.40.50.300">
    <property type="entry name" value="P-loop containing nucleotide triphosphate hydrolases"/>
    <property type="match status" value="1"/>
</dbReference>
<accession>A0AAV1HYX1</accession>
<dbReference type="InterPro" id="IPR003959">
    <property type="entry name" value="ATPase_AAA_core"/>
</dbReference>
<name>A0AAV1HYX1_9CHLO</name>
<dbReference type="GO" id="GO:0005663">
    <property type="term" value="C:DNA replication factor C complex"/>
    <property type="evidence" value="ECO:0007669"/>
    <property type="project" value="TreeGrafter"/>
</dbReference>
<dbReference type="CDD" id="cd00009">
    <property type="entry name" value="AAA"/>
    <property type="match status" value="1"/>
</dbReference>
<organism evidence="6 7">
    <name type="scientific">Coccomyxa viridis</name>
    <dbReference type="NCBI Taxonomy" id="1274662"/>
    <lineage>
        <taxon>Eukaryota</taxon>
        <taxon>Viridiplantae</taxon>
        <taxon>Chlorophyta</taxon>
        <taxon>core chlorophytes</taxon>
        <taxon>Trebouxiophyceae</taxon>
        <taxon>Trebouxiophyceae incertae sedis</taxon>
        <taxon>Coccomyxaceae</taxon>
        <taxon>Coccomyxa</taxon>
    </lineage>
</organism>
<proteinExistence type="inferred from homology"/>
<dbReference type="GO" id="GO:0005634">
    <property type="term" value="C:nucleus"/>
    <property type="evidence" value="ECO:0007669"/>
    <property type="project" value="TreeGrafter"/>
</dbReference>
<evidence type="ECO:0000256" key="4">
    <source>
        <dbReference type="ARBA" id="ARBA00022840"/>
    </source>
</evidence>
<keyword evidence="3" id="KW-0547">Nucleotide-binding</keyword>
<dbReference type="InterPro" id="IPR003593">
    <property type="entry name" value="AAA+_ATPase"/>
</dbReference>
<dbReference type="InterPro" id="IPR050238">
    <property type="entry name" value="DNA_Rep/Repair_Clamp_Loader"/>
</dbReference>
<dbReference type="SUPFAM" id="SSF52540">
    <property type="entry name" value="P-loop containing nucleoside triphosphate hydrolases"/>
    <property type="match status" value="1"/>
</dbReference>
<dbReference type="PANTHER" id="PTHR11669">
    <property type="entry name" value="REPLICATION FACTOR C / DNA POLYMERASE III GAMMA-TAU SUBUNIT"/>
    <property type="match status" value="1"/>
</dbReference>
<dbReference type="GO" id="GO:0006281">
    <property type="term" value="P:DNA repair"/>
    <property type="evidence" value="ECO:0007669"/>
    <property type="project" value="TreeGrafter"/>
</dbReference>
<comment type="caution">
    <text evidence="6">The sequence shown here is derived from an EMBL/GenBank/DDBJ whole genome shotgun (WGS) entry which is preliminary data.</text>
</comment>
<dbReference type="GO" id="GO:0006261">
    <property type="term" value="P:DNA-templated DNA replication"/>
    <property type="evidence" value="ECO:0007669"/>
    <property type="project" value="TreeGrafter"/>
</dbReference>
<reference evidence="6 7" key="1">
    <citation type="submission" date="2023-10" db="EMBL/GenBank/DDBJ databases">
        <authorList>
            <person name="Maclean D."/>
            <person name="Macfadyen A."/>
        </authorList>
    </citation>
    <scope>NUCLEOTIDE SEQUENCE [LARGE SCALE GENOMIC DNA]</scope>
</reference>
<comment type="similarity">
    <text evidence="1">Belongs to the activator 1 small subunits family.</text>
</comment>
<sequence>MWTEKYRARLIDDISSQPVVKQVMRSVVEGSGMCNTLFHGPSGTGKTSAAHAVCRALFGPRLFYDRVLDINAGDENGIAMVRDRIKRFSMLMLGARDAGWPCPDIKVIILDEADSLTIDAQSALRNLVETSAHNTRYIMICNKITRIIDPITSRCQIFYFPRIPKVAIKERLHRILTSEGLEDPNDLVEICEERLR</sequence>
<evidence type="ECO:0000259" key="5">
    <source>
        <dbReference type="SMART" id="SM00382"/>
    </source>
</evidence>
<dbReference type="AlphaFoldDB" id="A0AAV1HYX1"/>
<evidence type="ECO:0000256" key="1">
    <source>
        <dbReference type="ARBA" id="ARBA00005378"/>
    </source>
</evidence>
<dbReference type="SMART" id="SM00382">
    <property type="entry name" value="AAA"/>
    <property type="match status" value="1"/>
</dbReference>
<keyword evidence="2" id="KW-0235">DNA replication</keyword>
<dbReference type="InterPro" id="IPR027417">
    <property type="entry name" value="P-loop_NTPase"/>
</dbReference>